<keyword evidence="4" id="KW-1185">Reference proteome</keyword>
<evidence type="ECO:0000256" key="1">
    <source>
        <dbReference type="SAM" id="MobiDB-lite"/>
    </source>
</evidence>
<protein>
    <recommendedName>
        <fullName evidence="2">HTH cro/C1-type domain-containing protein</fullName>
    </recommendedName>
</protein>
<evidence type="ECO:0000259" key="2">
    <source>
        <dbReference type="PROSITE" id="PS50943"/>
    </source>
</evidence>
<dbReference type="Gene3D" id="1.10.10.10">
    <property type="entry name" value="Winged helix-like DNA-binding domain superfamily/Winged helix DNA-binding domain"/>
    <property type="match status" value="1"/>
</dbReference>
<name>A0A2H1L334_9MICO</name>
<dbReference type="InterPro" id="IPR001387">
    <property type="entry name" value="Cro/C1-type_HTH"/>
</dbReference>
<dbReference type="EMBL" id="FXZM01000003">
    <property type="protein sequence ID" value="SMY11312.1"/>
    <property type="molecule type" value="Genomic_DNA"/>
</dbReference>
<dbReference type="Proteomes" id="UP000234462">
    <property type="component" value="Unassembled WGS sequence"/>
</dbReference>
<feature type="compositionally biased region" description="Basic and acidic residues" evidence="1">
    <location>
        <begin position="91"/>
        <end position="104"/>
    </location>
</feature>
<evidence type="ECO:0000313" key="3">
    <source>
        <dbReference type="EMBL" id="SMY11312.1"/>
    </source>
</evidence>
<dbReference type="PROSITE" id="PS50943">
    <property type="entry name" value="HTH_CROC1"/>
    <property type="match status" value="1"/>
</dbReference>
<accession>A0A2H1L334</accession>
<feature type="domain" description="HTH cro/C1-type" evidence="2">
    <location>
        <begin position="159"/>
        <end position="186"/>
    </location>
</feature>
<dbReference type="CDD" id="cd00093">
    <property type="entry name" value="HTH_XRE"/>
    <property type="match status" value="1"/>
</dbReference>
<evidence type="ECO:0000313" key="4">
    <source>
        <dbReference type="Proteomes" id="UP000234462"/>
    </source>
</evidence>
<dbReference type="InterPro" id="IPR010982">
    <property type="entry name" value="Lambda_DNA-bd_dom_sf"/>
</dbReference>
<organism evidence="3 4">
    <name type="scientific">Brevibacterium jeotgali</name>
    <dbReference type="NCBI Taxonomy" id="1262550"/>
    <lineage>
        <taxon>Bacteria</taxon>
        <taxon>Bacillati</taxon>
        <taxon>Actinomycetota</taxon>
        <taxon>Actinomycetes</taxon>
        <taxon>Micrococcales</taxon>
        <taxon>Brevibacteriaceae</taxon>
        <taxon>Brevibacterium</taxon>
    </lineage>
</organism>
<gene>
    <name evidence="3" type="ORF">BJEO58_00897</name>
</gene>
<sequence length="232" mass="24489">MTVDQVDSRAHADAVPALLATLQGVPVRLPFERTAGDEVQAVLEDPRAVVDAWEAIVRDGRWRVGIGIGHDVELADSSRASRGGPFLGARDAVDEAKGHPDRVAVRVSPSVDDASQSSQSSQSESRGSDASAAARDAQTVLRLLSIVIDERTDAGWRVIDAARAAPDATQAQLADQLGITRQAVSKALRTHDAVTVDEGLRTAARLLARTLELCPTGVSMTAATTRGAEEEL</sequence>
<dbReference type="InterPro" id="IPR036388">
    <property type="entry name" value="WH-like_DNA-bd_sf"/>
</dbReference>
<feature type="compositionally biased region" description="Low complexity" evidence="1">
    <location>
        <begin position="108"/>
        <end position="133"/>
    </location>
</feature>
<dbReference type="AlphaFoldDB" id="A0A2H1L334"/>
<feature type="region of interest" description="Disordered" evidence="1">
    <location>
        <begin position="90"/>
        <end position="133"/>
    </location>
</feature>
<reference evidence="4" key="1">
    <citation type="submission" date="2017-03" db="EMBL/GenBank/DDBJ databases">
        <authorList>
            <person name="Monnet C."/>
        </authorList>
    </citation>
    <scope>NUCLEOTIDE SEQUENCE [LARGE SCALE GENOMIC DNA]</scope>
    <source>
        <strain evidence="4">SJ5-8</strain>
    </source>
</reference>
<proteinExistence type="predicted"/>
<dbReference type="SUPFAM" id="SSF47413">
    <property type="entry name" value="lambda repressor-like DNA-binding domains"/>
    <property type="match status" value="1"/>
</dbReference>
<dbReference type="GO" id="GO:0003677">
    <property type="term" value="F:DNA binding"/>
    <property type="evidence" value="ECO:0007669"/>
    <property type="project" value="InterPro"/>
</dbReference>